<reference evidence="2" key="1">
    <citation type="submission" date="2023-07" db="EMBL/GenBank/DDBJ databases">
        <title>Draft genome sequence of Agarivorans aestuarii strain ZMCS4, a CAZymes producing bacteria isolated from the marine brown algae Clodostephus spongiosus.</title>
        <authorList>
            <person name="Lorente B."/>
            <person name="Cabral C."/>
            <person name="Frias J."/>
            <person name="Faria J."/>
            <person name="Toubarro D."/>
        </authorList>
    </citation>
    <scope>NUCLEOTIDE SEQUENCE [LARGE SCALE GENOMIC DNA]</scope>
    <source>
        <strain evidence="2">ZMCS4</strain>
    </source>
</reference>
<accession>A0ABU7G7P3</accession>
<name>A0ABU7G7P3_9ALTE</name>
<proteinExistence type="predicted"/>
<evidence type="ECO:0000313" key="2">
    <source>
        <dbReference type="Proteomes" id="UP001310248"/>
    </source>
</evidence>
<gene>
    <name evidence="1" type="ORF">SNR37_000656</name>
</gene>
<dbReference type="RefSeq" id="WP_329776261.1">
    <property type="nucleotide sequence ID" value="NZ_JAYDYW010000012.1"/>
</dbReference>
<dbReference type="EMBL" id="JAYDYW010000012">
    <property type="protein sequence ID" value="MEE1675331.1"/>
    <property type="molecule type" value="Genomic_DNA"/>
</dbReference>
<organism evidence="1 2">
    <name type="scientific">Agarivorans aestuarii</name>
    <dbReference type="NCBI Taxonomy" id="1563703"/>
    <lineage>
        <taxon>Bacteria</taxon>
        <taxon>Pseudomonadati</taxon>
        <taxon>Pseudomonadota</taxon>
        <taxon>Gammaproteobacteria</taxon>
        <taxon>Alteromonadales</taxon>
        <taxon>Alteromonadaceae</taxon>
        <taxon>Agarivorans</taxon>
    </lineage>
</organism>
<comment type="caution">
    <text evidence="1">The sequence shown here is derived from an EMBL/GenBank/DDBJ whole genome shotgun (WGS) entry which is preliminary data.</text>
</comment>
<evidence type="ECO:0000313" key="1">
    <source>
        <dbReference type="EMBL" id="MEE1675331.1"/>
    </source>
</evidence>
<dbReference type="Proteomes" id="UP001310248">
    <property type="component" value="Unassembled WGS sequence"/>
</dbReference>
<keyword evidence="2" id="KW-1185">Reference proteome</keyword>
<sequence>MKRRLNYAFIAMFLLAFSAVGGPIIVQKSSDPNKVDAFELKKELLEQHLWQEQMRNEAQLHWLRELPVGCVFTAVGDYQCGLNWYRPYRYQQQQLYIQIPDPETSRRNSH</sequence>
<protein>
    <submittedName>
        <fullName evidence="1">Uncharacterized protein</fullName>
    </submittedName>
</protein>